<accession>A0AAE0FMH6</accession>
<keyword evidence="1" id="KW-0812">Transmembrane</keyword>
<proteinExistence type="predicted"/>
<sequence>MVSLQATPLLGNTGVSYDSTYDSEAQVDPPEDVETAHLLSDDLKETRSSDNSRGRCNLIYTIFCCSPAKANSSLKADSSLSRAFGYFDSCFFQTWHFVPVKTFLAALISTVATGLMYYSLDGIHKDLVGVIDILATQTNSETPAPLQASSFVGIKLAFACLPNIAVLLAFPGAIITHYKLSQTVKRDKTSWGGKWLLASNSEEL</sequence>
<dbReference type="AlphaFoldDB" id="A0AAE0FMH6"/>
<protein>
    <submittedName>
        <fullName evidence="2">Uncharacterized protein</fullName>
    </submittedName>
</protein>
<keyword evidence="1" id="KW-0472">Membrane</keyword>
<dbReference type="EMBL" id="LGRX02016112">
    <property type="protein sequence ID" value="KAK3262552.1"/>
    <property type="molecule type" value="Genomic_DNA"/>
</dbReference>
<reference evidence="2 3" key="1">
    <citation type="journal article" date="2015" name="Genome Biol. Evol.">
        <title>Comparative Genomics of a Bacterivorous Green Alga Reveals Evolutionary Causalities and Consequences of Phago-Mixotrophic Mode of Nutrition.</title>
        <authorList>
            <person name="Burns J.A."/>
            <person name="Paasch A."/>
            <person name="Narechania A."/>
            <person name="Kim E."/>
        </authorList>
    </citation>
    <scope>NUCLEOTIDE SEQUENCE [LARGE SCALE GENOMIC DNA]</scope>
    <source>
        <strain evidence="2 3">PLY_AMNH</strain>
    </source>
</reference>
<keyword evidence="3" id="KW-1185">Reference proteome</keyword>
<keyword evidence="1" id="KW-1133">Transmembrane helix</keyword>
<comment type="caution">
    <text evidence="2">The sequence shown here is derived from an EMBL/GenBank/DDBJ whole genome shotgun (WGS) entry which is preliminary data.</text>
</comment>
<feature type="transmembrane region" description="Helical" evidence="1">
    <location>
        <begin position="102"/>
        <end position="120"/>
    </location>
</feature>
<gene>
    <name evidence="2" type="ORF">CYMTET_28600</name>
</gene>
<name>A0AAE0FMH6_9CHLO</name>
<organism evidence="2 3">
    <name type="scientific">Cymbomonas tetramitiformis</name>
    <dbReference type="NCBI Taxonomy" id="36881"/>
    <lineage>
        <taxon>Eukaryota</taxon>
        <taxon>Viridiplantae</taxon>
        <taxon>Chlorophyta</taxon>
        <taxon>Pyramimonadophyceae</taxon>
        <taxon>Pyramimonadales</taxon>
        <taxon>Pyramimonadaceae</taxon>
        <taxon>Cymbomonas</taxon>
    </lineage>
</organism>
<evidence type="ECO:0000313" key="3">
    <source>
        <dbReference type="Proteomes" id="UP001190700"/>
    </source>
</evidence>
<feature type="transmembrane region" description="Helical" evidence="1">
    <location>
        <begin position="156"/>
        <end position="178"/>
    </location>
</feature>
<evidence type="ECO:0000256" key="1">
    <source>
        <dbReference type="SAM" id="Phobius"/>
    </source>
</evidence>
<evidence type="ECO:0000313" key="2">
    <source>
        <dbReference type="EMBL" id="KAK3262552.1"/>
    </source>
</evidence>
<dbReference type="Proteomes" id="UP001190700">
    <property type="component" value="Unassembled WGS sequence"/>
</dbReference>